<dbReference type="RefSeq" id="WP_012840455.1">
    <property type="nucleotide sequence ID" value="NC_013449.1"/>
</dbReference>
<evidence type="ECO:0000313" key="1">
    <source>
        <dbReference type="EMBL" id="ACX85570.1"/>
    </source>
</evidence>
<dbReference type="AlphaFoldDB" id="D0UZB8"/>
<proteinExistence type="predicted"/>
<dbReference type="InterPro" id="IPR044925">
    <property type="entry name" value="His-Me_finger_sf"/>
</dbReference>
<name>D0UZB8_9ACTN</name>
<accession>D0UZB8</accession>
<dbReference type="Pfam" id="PF02945">
    <property type="entry name" value="Endonuclease_7"/>
    <property type="match status" value="1"/>
</dbReference>
<geneLocation type="plasmid" evidence="1">
    <name>pCQ3</name>
</geneLocation>
<reference evidence="1" key="1">
    <citation type="journal article" date="2010" name="J. Bacteriol.">
        <title>Characterization of the replication, transfer, and plasmid/lytic phage cycle of the Streptomyces plasmid-phage pZL12.</title>
        <authorList>
            <person name="Zhong L."/>
            <person name="Cheng Q."/>
            <person name="Tian X."/>
            <person name="Zhao L."/>
            <person name="Qin Z."/>
        </authorList>
    </citation>
    <scope>NUCLEOTIDE SEQUENCE</scope>
    <source>
        <strain evidence="1">W9</strain>
        <plasmid evidence="1">pCQ3</plasmid>
    </source>
</reference>
<protein>
    <submittedName>
        <fullName evidence="1">PCQ3_69</fullName>
    </submittedName>
</protein>
<dbReference type="SUPFAM" id="SSF54060">
    <property type="entry name" value="His-Me finger endonucleases"/>
    <property type="match status" value="1"/>
</dbReference>
<gene>
    <name evidence="1" type="ORF">pCQ3.69</name>
</gene>
<dbReference type="Gene3D" id="3.40.1800.10">
    <property type="entry name" value="His-Me finger endonucleases"/>
    <property type="match status" value="1"/>
</dbReference>
<keyword evidence="1" id="KW-0614">Plasmid</keyword>
<sequence>MQEALTPELNPQCGNPECSNTITDPKRRKFCCRTCTNRANYLRRGGKEYIYAVFLDKRYGLTMEAYQALVADHAGRCAICNDAPEQRLHIDHDHKSGVVRGLLCRGCNHALGNALDDPARLRAMADYLERHQQSAA</sequence>
<dbReference type="InterPro" id="IPR038563">
    <property type="entry name" value="Endonuclease_7_sf"/>
</dbReference>
<dbReference type="InterPro" id="IPR004211">
    <property type="entry name" value="Endonuclease_7"/>
</dbReference>
<dbReference type="EMBL" id="GQ983381">
    <property type="protein sequence ID" value="ACX85570.1"/>
    <property type="molecule type" value="Genomic_DNA"/>
</dbReference>
<organism evidence="1">
    <name type="scientific">Streptomyces sp. W9</name>
    <dbReference type="NCBI Taxonomy" id="682410"/>
    <lineage>
        <taxon>Bacteria</taxon>
        <taxon>Bacillati</taxon>
        <taxon>Actinomycetota</taxon>
        <taxon>Actinomycetes</taxon>
        <taxon>Kitasatosporales</taxon>
        <taxon>Streptomycetaceae</taxon>
        <taxon>Streptomyces</taxon>
    </lineage>
</organism>